<reference evidence="1 2" key="1">
    <citation type="submission" date="2020-08" db="EMBL/GenBank/DDBJ databases">
        <title>Genomic Encyclopedia of Type Strains, Phase IV (KMG-IV): sequencing the most valuable type-strain genomes for metagenomic binning, comparative biology and taxonomic classification.</title>
        <authorList>
            <person name="Goeker M."/>
        </authorList>
    </citation>
    <scope>NUCLEOTIDE SEQUENCE [LARGE SCALE GENOMIC DNA]</scope>
    <source>
        <strain evidence="1 2">DSM 11805</strain>
    </source>
</reference>
<name>A0A841RNP3_9BACI</name>
<protein>
    <submittedName>
        <fullName evidence="1">Uncharacterized protein</fullName>
    </submittedName>
</protein>
<dbReference type="Proteomes" id="UP000572212">
    <property type="component" value="Unassembled WGS sequence"/>
</dbReference>
<dbReference type="EMBL" id="JACHON010000004">
    <property type="protein sequence ID" value="MBB6512564.1"/>
    <property type="molecule type" value="Genomic_DNA"/>
</dbReference>
<organism evidence="1 2">
    <name type="scientific">Gracilibacillus halotolerans</name>
    <dbReference type="NCBI Taxonomy" id="74386"/>
    <lineage>
        <taxon>Bacteria</taxon>
        <taxon>Bacillati</taxon>
        <taxon>Bacillota</taxon>
        <taxon>Bacilli</taxon>
        <taxon>Bacillales</taxon>
        <taxon>Bacillaceae</taxon>
        <taxon>Gracilibacillus</taxon>
    </lineage>
</organism>
<evidence type="ECO:0000313" key="1">
    <source>
        <dbReference type="EMBL" id="MBB6512564.1"/>
    </source>
</evidence>
<comment type="caution">
    <text evidence="1">The sequence shown here is derived from an EMBL/GenBank/DDBJ whole genome shotgun (WGS) entry which is preliminary data.</text>
</comment>
<sequence length="51" mass="5961">MQNNNRTNCNCYEDVDRMINEGLGGGFIIHQYDVEKLKKPEPEKLSKRCQC</sequence>
<proteinExistence type="predicted"/>
<gene>
    <name evidence="1" type="ORF">GGQ92_001350</name>
</gene>
<evidence type="ECO:0000313" key="2">
    <source>
        <dbReference type="Proteomes" id="UP000572212"/>
    </source>
</evidence>
<keyword evidence="2" id="KW-1185">Reference proteome</keyword>
<dbReference type="RefSeq" id="WP_184246026.1">
    <property type="nucleotide sequence ID" value="NZ_BAAACU010000028.1"/>
</dbReference>
<accession>A0A841RNP3</accession>
<dbReference type="AlphaFoldDB" id="A0A841RNP3"/>